<accession>A0A0S3PS65</accession>
<name>A0A0S3PS65_9BRAD</name>
<dbReference type="Proteomes" id="UP000236884">
    <property type="component" value="Chromosome"/>
</dbReference>
<dbReference type="KEGG" id="vgo:GJW-30_1_01312"/>
<proteinExistence type="predicted"/>
<sequence>MNAAQAKPKEKTKEELDKELDKALEDSFPASDPPKPSQPTGTEPTGDPKHRP</sequence>
<dbReference type="AlphaFoldDB" id="A0A0S3PS65"/>
<feature type="region of interest" description="Disordered" evidence="1">
    <location>
        <begin position="1"/>
        <end position="52"/>
    </location>
</feature>
<evidence type="ECO:0000256" key="1">
    <source>
        <dbReference type="SAM" id="MobiDB-lite"/>
    </source>
</evidence>
<dbReference type="EMBL" id="AP014946">
    <property type="protein sequence ID" value="BAT58785.1"/>
    <property type="molecule type" value="Genomic_DNA"/>
</dbReference>
<feature type="compositionally biased region" description="Basic and acidic residues" evidence="1">
    <location>
        <begin position="7"/>
        <end position="25"/>
    </location>
</feature>
<keyword evidence="3" id="KW-1185">Reference proteome</keyword>
<evidence type="ECO:0000313" key="2">
    <source>
        <dbReference type="EMBL" id="BAT58785.1"/>
    </source>
</evidence>
<gene>
    <name evidence="2" type="ORF">GJW-30_1_01312</name>
</gene>
<organism evidence="2 3">
    <name type="scientific">Variibacter gotjawalensis</name>
    <dbReference type="NCBI Taxonomy" id="1333996"/>
    <lineage>
        <taxon>Bacteria</taxon>
        <taxon>Pseudomonadati</taxon>
        <taxon>Pseudomonadota</taxon>
        <taxon>Alphaproteobacteria</taxon>
        <taxon>Hyphomicrobiales</taxon>
        <taxon>Nitrobacteraceae</taxon>
        <taxon>Variibacter</taxon>
    </lineage>
</organism>
<reference evidence="2 3" key="1">
    <citation type="submission" date="2015-08" db="EMBL/GenBank/DDBJ databases">
        <title>Investigation of the bacterial diversity of lava forest soil.</title>
        <authorList>
            <person name="Lee J.S."/>
        </authorList>
    </citation>
    <scope>NUCLEOTIDE SEQUENCE [LARGE SCALE GENOMIC DNA]</scope>
    <source>
        <strain evidence="2 3">GJW-30</strain>
    </source>
</reference>
<protein>
    <submittedName>
        <fullName evidence="2">Uncharacterized protein</fullName>
    </submittedName>
</protein>
<evidence type="ECO:0000313" key="3">
    <source>
        <dbReference type="Proteomes" id="UP000236884"/>
    </source>
</evidence>
<dbReference type="RefSeq" id="WP_165391611.1">
    <property type="nucleotide sequence ID" value="NZ_AP014946.1"/>
</dbReference>